<dbReference type="SMART" id="SM00388">
    <property type="entry name" value="HisKA"/>
    <property type="match status" value="1"/>
</dbReference>
<dbReference type="PANTHER" id="PTHR45453">
    <property type="entry name" value="PHOSPHATE REGULON SENSOR PROTEIN PHOR"/>
    <property type="match status" value="1"/>
</dbReference>
<dbReference type="InterPro" id="IPR003661">
    <property type="entry name" value="HisK_dim/P_dom"/>
</dbReference>
<dbReference type="GO" id="GO:0005886">
    <property type="term" value="C:plasma membrane"/>
    <property type="evidence" value="ECO:0007669"/>
    <property type="project" value="UniProtKB-SubCell"/>
</dbReference>
<name>A0AAP2CM13_9RHOB</name>
<evidence type="ECO:0000259" key="12">
    <source>
        <dbReference type="PROSITE" id="PS50109"/>
    </source>
</evidence>
<keyword evidence="8 13" id="KW-0418">Kinase</keyword>
<evidence type="ECO:0000256" key="10">
    <source>
        <dbReference type="ARBA" id="ARBA00023012"/>
    </source>
</evidence>
<dbReference type="EC" id="2.7.13.3" evidence="3"/>
<evidence type="ECO:0000256" key="11">
    <source>
        <dbReference type="ARBA" id="ARBA00023136"/>
    </source>
</evidence>
<dbReference type="Proteomes" id="UP001315686">
    <property type="component" value="Unassembled WGS sequence"/>
</dbReference>
<keyword evidence="11" id="KW-0472">Membrane</keyword>
<keyword evidence="14" id="KW-1185">Reference proteome</keyword>
<keyword evidence="9" id="KW-0067">ATP-binding</keyword>
<dbReference type="GO" id="GO:0004721">
    <property type="term" value="F:phosphoprotein phosphatase activity"/>
    <property type="evidence" value="ECO:0007669"/>
    <property type="project" value="TreeGrafter"/>
</dbReference>
<dbReference type="PRINTS" id="PR00344">
    <property type="entry name" value="BCTRLSENSOR"/>
</dbReference>
<keyword evidence="5" id="KW-0597">Phosphoprotein</keyword>
<evidence type="ECO:0000256" key="1">
    <source>
        <dbReference type="ARBA" id="ARBA00000085"/>
    </source>
</evidence>
<evidence type="ECO:0000313" key="14">
    <source>
        <dbReference type="Proteomes" id="UP001315686"/>
    </source>
</evidence>
<dbReference type="SUPFAM" id="SSF55874">
    <property type="entry name" value="ATPase domain of HSP90 chaperone/DNA topoisomerase II/histidine kinase"/>
    <property type="match status" value="1"/>
</dbReference>
<dbReference type="InterPro" id="IPR003594">
    <property type="entry name" value="HATPase_dom"/>
</dbReference>
<keyword evidence="6" id="KW-0808">Transferase</keyword>
<evidence type="ECO:0000256" key="2">
    <source>
        <dbReference type="ARBA" id="ARBA00004236"/>
    </source>
</evidence>
<dbReference type="PROSITE" id="PS50109">
    <property type="entry name" value="HIS_KIN"/>
    <property type="match status" value="1"/>
</dbReference>
<proteinExistence type="predicted"/>
<keyword evidence="10" id="KW-0902">Two-component regulatory system</keyword>
<evidence type="ECO:0000256" key="3">
    <source>
        <dbReference type="ARBA" id="ARBA00012438"/>
    </source>
</evidence>
<evidence type="ECO:0000313" key="13">
    <source>
        <dbReference type="EMBL" id="MBT0956884.1"/>
    </source>
</evidence>
<accession>A0AAP2CM13</accession>
<dbReference type="GO" id="GO:0016036">
    <property type="term" value="P:cellular response to phosphate starvation"/>
    <property type="evidence" value="ECO:0007669"/>
    <property type="project" value="TreeGrafter"/>
</dbReference>
<evidence type="ECO:0000256" key="7">
    <source>
        <dbReference type="ARBA" id="ARBA00022741"/>
    </source>
</evidence>
<dbReference type="InterPro" id="IPR036097">
    <property type="entry name" value="HisK_dim/P_sf"/>
</dbReference>
<dbReference type="SMART" id="SM00387">
    <property type="entry name" value="HATPase_c"/>
    <property type="match status" value="1"/>
</dbReference>
<feature type="domain" description="Histidine kinase" evidence="12">
    <location>
        <begin position="118"/>
        <end position="343"/>
    </location>
</feature>
<protein>
    <recommendedName>
        <fullName evidence="3">histidine kinase</fullName>
        <ecNumber evidence="3">2.7.13.3</ecNumber>
    </recommendedName>
</protein>
<comment type="caution">
    <text evidence="13">The sequence shown here is derived from an EMBL/GenBank/DDBJ whole genome shotgun (WGS) entry which is preliminary data.</text>
</comment>
<sequence length="348" mass="37509">MTPEALDLFMNGVPAPLMLVDDQARLSAINDAAAEVFGASGLGRHYASQMRQPAVARLVELGLGGMGGGRAEFRLLQGGRERNFSVQATVISGQVLLAFEDLSLTEEADQIRRDFVANVSHELKTPLTALIGFIETLRGAARDDASARDRFLAVMEREAGRMSRLITDLLSLSRVESLARQSPRELVDMAILVRASAAALKPMVEGAGVELRLDVPEGPCMVLGDADQLTQVVNNLAENAIKYGASGEGVEMTLRGENHLSWVSGPGLRLDIVDHGEGFDPVHIPRLTERFYRVDDHRSREKGGTGLGLAIAKHIIQRHKGRLVIQSEPEKGSTFSVLLPLHQGGAGG</sequence>
<dbReference type="Gene3D" id="3.30.565.10">
    <property type="entry name" value="Histidine kinase-like ATPase, C-terminal domain"/>
    <property type="match status" value="1"/>
</dbReference>
<comment type="subcellular location">
    <subcellularLocation>
        <location evidence="2">Cell membrane</location>
    </subcellularLocation>
</comment>
<organism evidence="13 14">
    <name type="scientific">Harenicola maris</name>
    <dbReference type="NCBI Taxonomy" id="2841044"/>
    <lineage>
        <taxon>Bacteria</taxon>
        <taxon>Pseudomonadati</taxon>
        <taxon>Pseudomonadota</taxon>
        <taxon>Alphaproteobacteria</taxon>
        <taxon>Rhodobacterales</taxon>
        <taxon>Paracoccaceae</taxon>
        <taxon>Harenicola</taxon>
    </lineage>
</organism>
<dbReference type="PANTHER" id="PTHR45453:SF1">
    <property type="entry name" value="PHOSPHATE REGULON SENSOR PROTEIN PHOR"/>
    <property type="match status" value="1"/>
</dbReference>
<comment type="catalytic activity">
    <reaction evidence="1">
        <text>ATP + protein L-histidine = ADP + protein N-phospho-L-histidine.</text>
        <dbReference type="EC" id="2.7.13.3"/>
    </reaction>
</comment>
<evidence type="ECO:0000256" key="9">
    <source>
        <dbReference type="ARBA" id="ARBA00022840"/>
    </source>
</evidence>
<dbReference type="InterPro" id="IPR005467">
    <property type="entry name" value="His_kinase_dom"/>
</dbReference>
<dbReference type="GO" id="GO:0000155">
    <property type="term" value="F:phosphorelay sensor kinase activity"/>
    <property type="evidence" value="ECO:0007669"/>
    <property type="project" value="InterPro"/>
</dbReference>
<keyword evidence="4" id="KW-1003">Cell membrane</keyword>
<dbReference type="Pfam" id="PF00512">
    <property type="entry name" value="HisKA"/>
    <property type="match status" value="1"/>
</dbReference>
<dbReference type="InterPro" id="IPR050351">
    <property type="entry name" value="BphY/WalK/GraS-like"/>
</dbReference>
<dbReference type="Pfam" id="PF02518">
    <property type="entry name" value="HATPase_c"/>
    <property type="match status" value="1"/>
</dbReference>
<dbReference type="FunFam" id="3.30.565.10:FF:000006">
    <property type="entry name" value="Sensor histidine kinase WalK"/>
    <property type="match status" value="1"/>
</dbReference>
<gene>
    <name evidence="13" type="ORF">IV417_05770</name>
</gene>
<dbReference type="AlphaFoldDB" id="A0AAP2CM13"/>
<dbReference type="FunFam" id="1.10.287.130:FF:000008">
    <property type="entry name" value="Two-component sensor histidine kinase"/>
    <property type="match status" value="1"/>
</dbReference>
<dbReference type="InterPro" id="IPR004358">
    <property type="entry name" value="Sig_transdc_His_kin-like_C"/>
</dbReference>
<dbReference type="CDD" id="cd00082">
    <property type="entry name" value="HisKA"/>
    <property type="match status" value="1"/>
</dbReference>
<evidence type="ECO:0000256" key="8">
    <source>
        <dbReference type="ARBA" id="ARBA00022777"/>
    </source>
</evidence>
<dbReference type="EMBL" id="JADQAZ010000001">
    <property type="protein sequence ID" value="MBT0956884.1"/>
    <property type="molecule type" value="Genomic_DNA"/>
</dbReference>
<dbReference type="RefSeq" id="WP_327793070.1">
    <property type="nucleotide sequence ID" value="NZ_JADQAZ010000001.1"/>
</dbReference>
<dbReference type="InterPro" id="IPR036890">
    <property type="entry name" value="HATPase_C_sf"/>
</dbReference>
<evidence type="ECO:0000256" key="6">
    <source>
        <dbReference type="ARBA" id="ARBA00022679"/>
    </source>
</evidence>
<reference evidence="13 14" key="1">
    <citation type="journal article" date="2021" name="Arch. Microbiol.">
        <title>Harenicola maris gen. nov., sp. nov. isolated from the Sea of Japan shallow sediments.</title>
        <authorList>
            <person name="Romanenko L.A."/>
            <person name="Kurilenko V.V."/>
            <person name="Chernysheva N.Y."/>
            <person name="Tekutyeva L.A."/>
            <person name="Velansky P.V."/>
            <person name="Svetashev V.I."/>
            <person name="Isaeva M.P."/>
        </authorList>
    </citation>
    <scope>NUCLEOTIDE SEQUENCE [LARGE SCALE GENOMIC DNA]</scope>
    <source>
        <strain evidence="13 14">KMM 3653</strain>
    </source>
</reference>
<dbReference type="Gene3D" id="1.10.287.130">
    <property type="match status" value="1"/>
</dbReference>
<dbReference type="SUPFAM" id="SSF47384">
    <property type="entry name" value="Homodimeric domain of signal transducing histidine kinase"/>
    <property type="match status" value="1"/>
</dbReference>
<dbReference type="GO" id="GO:0005524">
    <property type="term" value="F:ATP binding"/>
    <property type="evidence" value="ECO:0007669"/>
    <property type="project" value="UniProtKB-KW"/>
</dbReference>
<evidence type="ECO:0000256" key="5">
    <source>
        <dbReference type="ARBA" id="ARBA00022553"/>
    </source>
</evidence>
<evidence type="ECO:0000256" key="4">
    <source>
        <dbReference type="ARBA" id="ARBA00022475"/>
    </source>
</evidence>
<keyword evidence="7" id="KW-0547">Nucleotide-binding</keyword>